<dbReference type="Proteomes" id="UP001174997">
    <property type="component" value="Unassembled WGS sequence"/>
</dbReference>
<dbReference type="PANTHER" id="PTHR43591">
    <property type="entry name" value="METHYLTRANSFERASE"/>
    <property type="match status" value="1"/>
</dbReference>
<dbReference type="InterPro" id="IPR029063">
    <property type="entry name" value="SAM-dependent_MTases_sf"/>
</dbReference>
<evidence type="ECO:0000256" key="3">
    <source>
        <dbReference type="SAM" id="Phobius"/>
    </source>
</evidence>
<evidence type="ECO:0000313" key="5">
    <source>
        <dbReference type="Proteomes" id="UP001174997"/>
    </source>
</evidence>
<dbReference type="SUPFAM" id="SSF53335">
    <property type="entry name" value="S-adenosyl-L-methionine-dependent methyltransferases"/>
    <property type="match status" value="1"/>
</dbReference>
<feature type="compositionally biased region" description="Pro residues" evidence="2">
    <location>
        <begin position="26"/>
        <end position="37"/>
    </location>
</feature>
<dbReference type="GO" id="GO:0008168">
    <property type="term" value="F:methyltransferase activity"/>
    <property type="evidence" value="ECO:0007669"/>
    <property type="project" value="UniProtKB-KW"/>
</dbReference>
<gene>
    <name evidence="4" type="ORF">QBC41DRAFT_330607</name>
</gene>
<dbReference type="EMBL" id="JAULSY010000158">
    <property type="protein sequence ID" value="KAK0660864.1"/>
    <property type="molecule type" value="Genomic_DNA"/>
</dbReference>
<keyword evidence="3" id="KW-0472">Membrane</keyword>
<keyword evidence="4" id="KW-0489">Methyltransferase</keyword>
<feature type="region of interest" description="Disordered" evidence="2">
    <location>
        <begin position="1"/>
        <end position="95"/>
    </location>
</feature>
<dbReference type="CDD" id="cd02440">
    <property type="entry name" value="AdoMet_MTases"/>
    <property type="match status" value="1"/>
</dbReference>
<proteinExistence type="inferred from homology"/>
<comment type="similarity">
    <text evidence="1">Belongs to the methyltransferase superfamily. LaeA methyltransferase family.</text>
</comment>
<keyword evidence="5" id="KW-1185">Reference proteome</keyword>
<keyword evidence="3" id="KW-1133">Transmembrane helix</keyword>
<feature type="compositionally biased region" description="Low complexity" evidence="2">
    <location>
        <begin position="38"/>
        <end position="60"/>
    </location>
</feature>
<dbReference type="Pfam" id="PF13489">
    <property type="entry name" value="Methyltransf_23"/>
    <property type="match status" value="1"/>
</dbReference>
<evidence type="ECO:0000256" key="2">
    <source>
        <dbReference type="SAM" id="MobiDB-lite"/>
    </source>
</evidence>
<feature type="transmembrane region" description="Helical" evidence="3">
    <location>
        <begin position="356"/>
        <end position="376"/>
    </location>
</feature>
<accession>A0AA39YYE3</accession>
<organism evidence="4 5">
    <name type="scientific">Cercophora samala</name>
    <dbReference type="NCBI Taxonomy" id="330535"/>
    <lineage>
        <taxon>Eukaryota</taxon>
        <taxon>Fungi</taxon>
        <taxon>Dikarya</taxon>
        <taxon>Ascomycota</taxon>
        <taxon>Pezizomycotina</taxon>
        <taxon>Sordariomycetes</taxon>
        <taxon>Sordariomycetidae</taxon>
        <taxon>Sordariales</taxon>
        <taxon>Lasiosphaeriaceae</taxon>
        <taxon>Cercophora</taxon>
    </lineage>
</organism>
<keyword evidence="3" id="KW-0812">Transmembrane</keyword>
<dbReference type="AlphaFoldDB" id="A0AA39YYE3"/>
<keyword evidence="4" id="KW-0808">Transferase</keyword>
<evidence type="ECO:0000313" key="4">
    <source>
        <dbReference type="EMBL" id="KAK0660864.1"/>
    </source>
</evidence>
<feature type="compositionally biased region" description="Pro residues" evidence="2">
    <location>
        <begin position="1"/>
        <end position="10"/>
    </location>
</feature>
<reference evidence="4" key="1">
    <citation type="submission" date="2023-06" db="EMBL/GenBank/DDBJ databases">
        <title>Genome-scale phylogeny and comparative genomics of the fungal order Sordariales.</title>
        <authorList>
            <consortium name="Lawrence Berkeley National Laboratory"/>
            <person name="Hensen N."/>
            <person name="Bonometti L."/>
            <person name="Westerberg I."/>
            <person name="Brannstrom I.O."/>
            <person name="Guillou S."/>
            <person name="Cros-Aarteil S."/>
            <person name="Calhoun S."/>
            <person name="Haridas S."/>
            <person name="Kuo A."/>
            <person name="Mondo S."/>
            <person name="Pangilinan J."/>
            <person name="Riley R."/>
            <person name="Labutti K."/>
            <person name="Andreopoulos B."/>
            <person name="Lipzen A."/>
            <person name="Chen C."/>
            <person name="Yanf M."/>
            <person name="Daum C."/>
            <person name="Ng V."/>
            <person name="Clum A."/>
            <person name="Steindorff A."/>
            <person name="Ohm R."/>
            <person name="Martin F."/>
            <person name="Silar P."/>
            <person name="Natvig D."/>
            <person name="Lalanne C."/>
            <person name="Gautier V."/>
            <person name="Ament-Velasquez S.L."/>
            <person name="Kruys A."/>
            <person name="Hutchinson M.I."/>
            <person name="Powell A.J."/>
            <person name="Barry K."/>
            <person name="Miller A.N."/>
            <person name="Grigoriev I.V."/>
            <person name="Debuchy R."/>
            <person name="Gladieux P."/>
            <person name="Thoren M.H."/>
            <person name="Johannesson H."/>
        </authorList>
    </citation>
    <scope>NUCLEOTIDE SEQUENCE</scope>
    <source>
        <strain evidence="4">CBS 307.81</strain>
    </source>
</reference>
<protein>
    <submittedName>
        <fullName evidence="4">S-adenosyl-L-methionine-dependent methyltransferase</fullName>
    </submittedName>
</protein>
<comment type="caution">
    <text evidence="4">The sequence shown here is derived from an EMBL/GenBank/DDBJ whole genome shotgun (WGS) entry which is preliminary data.</text>
</comment>
<name>A0AA39YYE3_9PEZI</name>
<feature type="compositionally biased region" description="Low complexity" evidence="2">
    <location>
        <begin position="11"/>
        <end position="25"/>
    </location>
</feature>
<dbReference type="GO" id="GO:0032259">
    <property type="term" value="P:methylation"/>
    <property type="evidence" value="ECO:0007669"/>
    <property type="project" value="UniProtKB-KW"/>
</dbReference>
<dbReference type="Gene3D" id="3.40.50.150">
    <property type="entry name" value="Vaccinia Virus protein VP39"/>
    <property type="match status" value="1"/>
</dbReference>
<sequence>MASTDAPPPAVTAAEATTLAPSSSSSPPPPPPPPPPAAAAASPSPAPEGGKLSGKSSPKSTAGGASPRNADDAHDDPLSGGHWMQQPVDDDSDSVLDSILSSTASLSSSIFEYRNINGRTFHSDKTNAEYWGPNDDKQLQSQDIIHHCLTLVLEGKLYLAPIDTGKISKVLDVGTGGGLWAIDFADLHPNLEVTGTDISPVQPSWVPPNVRFEIEDATLPWTFRENSFDFVHMRYLFGSIPDWDAIFEQAYAATKPGGWIESFEADANLYSEDGTVTEDSPMGTWTKVFKEAKKKFGRTFFPIEEDVQRRGIEKAGFVNVTVKDIKVPMTGFPKDPKLKEIGQYSHLAIEQDLEGMVLYIFGEVMGWSVIEIHAFLAHFRKQMRNKNCHPLFPIRIVYAQKPEKEKE</sequence>
<dbReference type="PANTHER" id="PTHR43591:SF10">
    <property type="entry name" value="ABC TRANSMEMBRANE TYPE-1 DOMAIN-CONTAINING PROTEIN-RELATED"/>
    <property type="match status" value="1"/>
</dbReference>
<evidence type="ECO:0000256" key="1">
    <source>
        <dbReference type="ARBA" id="ARBA00038158"/>
    </source>
</evidence>